<evidence type="ECO:0000256" key="11">
    <source>
        <dbReference type="ARBA" id="ARBA00047671"/>
    </source>
</evidence>
<dbReference type="EMBL" id="UINC01031708">
    <property type="protein sequence ID" value="SVB18180.1"/>
    <property type="molecule type" value="Genomic_DNA"/>
</dbReference>
<comment type="catalytic activity">
    <reaction evidence="11">
        <text>tRNA(Pro) + L-proline + ATP = L-prolyl-tRNA(Pro) + AMP + diphosphate</text>
        <dbReference type="Rhea" id="RHEA:14305"/>
        <dbReference type="Rhea" id="RHEA-COMP:9700"/>
        <dbReference type="Rhea" id="RHEA-COMP:9702"/>
        <dbReference type="ChEBI" id="CHEBI:30616"/>
        <dbReference type="ChEBI" id="CHEBI:33019"/>
        <dbReference type="ChEBI" id="CHEBI:60039"/>
        <dbReference type="ChEBI" id="CHEBI:78442"/>
        <dbReference type="ChEBI" id="CHEBI:78532"/>
        <dbReference type="ChEBI" id="CHEBI:456215"/>
        <dbReference type="EC" id="6.1.1.15"/>
    </reaction>
</comment>
<dbReference type="InterPro" id="IPR036621">
    <property type="entry name" value="Anticodon-bd_dom_sf"/>
</dbReference>
<dbReference type="Gene3D" id="3.40.50.800">
    <property type="entry name" value="Anticodon-binding domain"/>
    <property type="match status" value="1"/>
</dbReference>
<reference evidence="13" key="1">
    <citation type="submission" date="2018-05" db="EMBL/GenBank/DDBJ databases">
        <authorList>
            <person name="Lanie J.A."/>
            <person name="Ng W.-L."/>
            <person name="Kazmierczak K.M."/>
            <person name="Andrzejewski T.M."/>
            <person name="Davidsen T.M."/>
            <person name="Wayne K.J."/>
            <person name="Tettelin H."/>
            <person name="Glass J.I."/>
            <person name="Rusch D."/>
            <person name="Podicherti R."/>
            <person name="Tsui H.-C.T."/>
            <person name="Winkler M.E."/>
        </authorList>
    </citation>
    <scope>NUCLEOTIDE SEQUENCE</scope>
</reference>
<dbReference type="CDD" id="cd00778">
    <property type="entry name" value="ProRS_core_arch_euk"/>
    <property type="match status" value="1"/>
</dbReference>
<comment type="subcellular location">
    <subcellularLocation>
        <location evidence="1">Cytoplasm</location>
    </subcellularLocation>
</comment>
<dbReference type="SUPFAM" id="SSF52954">
    <property type="entry name" value="Class II aaRS ABD-related"/>
    <property type="match status" value="1"/>
</dbReference>
<dbReference type="AlphaFoldDB" id="A0A382BWK1"/>
<dbReference type="PANTHER" id="PTHR43382:SF2">
    <property type="entry name" value="BIFUNCTIONAL GLUTAMATE_PROLINE--TRNA LIGASE"/>
    <property type="match status" value="1"/>
</dbReference>
<dbReference type="Pfam" id="PF03129">
    <property type="entry name" value="HGTP_anticodon"/>
    <property type="match status" value="1"/>
</dbReference>
<proteinExistence type="inferred from homology"/>
<dbReference type="NCBIfam" id="TIGR00408">
    <property type="entry name" value="proS_fam_I"/>
    <property type="match status" value="1"/>
</dbReference>
<protein>
    <recommendedName>
        <fullName evidence="3">proline--tRNA ligase</fullName>
        <ecNumber evidence="3">6.1.1.15</ecNumber>
    </recommendedName>
    <alternativeName>
        <fullName evidence="10">Prolyl-tRNA synthetase</fullName>
    </alternativeName>
</protein>
<dbReference type="InterPro" id="IPR045864">
    <property type="entry name" value="aa-tRNA-synth_II/BPL/LPL"/>
</dbReference>
<dbReference type="GO" id="GO:0006433">
    <property type="term" value="P:prolyl-tRNA aminoacylation"/>
    <property type="evidence" value="ECO:0007669"/>
    <property type="project" value="InterPro"/>
</dbReference>
<dbReference type="InterPro" id="IPR016061">
    <property type="entry name" value="Pro-tRNA_ligase_II_C"/>
</dbReference>
<sequence length="507" mass="57787">MVHSTLTGNFVVFYKKLFIMSKGLPDRNSDFSSWYTQVVNRAGLADYGPVKGTMVIKPYGFQLWENIKAAFDGMIKATGHVNAYFPLFIPKSFLAREAEHVEGFAKECAVVTHTRLKSDGENGIVVDPESKLEEEIIVRPTSETVIWSMYKKWIQSYRDLPILINQWANVVRWEMRTRLFLRTSEFLWQEGHTAHATEEEAQKETLDILELYRQLAEDYMAMPVFTGLKTESEKFAGADKTYCIEAMMGDKRALQAGTSHNLGQNFARAFEVTFQTKDNKEELVWATSWGVSTRLVGAVILTHGDDKGLRLPPKIAPIQVVVIPIYRNEDQEKIVKNYLVPIVESLENAGVRVHQDWTDNSPGFKFNEWEMKGVPLRMDVGPKDVENGNVVLARRDTGKKEFLSKDKVIEQVPELLDNIQEGLFQQALSFREENTHAVSSYDDFKKVIEEGGFVRSGWDGTEETEAKIKEETKATIRCIPFDENPKKLNCVYSGIPAKHEVIYAKAY</sequence>
<dbReference type="EC" id="6.1.1.15" evidence="3"/>
<dbReference type="GO" id="GO:0005524">
    <property type="term" value="F:ATP binding"/>
    <property type="evidence" value="ECO:0007669"/>
    <property type="project" value="UniProtKB-KW"/>
</dbReference>
<evidence type="ECO:0000256" key="3">
    <source>
        <dbReference type="ARBA" id="ARBA00012831"/>
    </source>
</evidence>
<evidence type="ECO:0000256" key="7">
    <source>
        <dbReference type="ARBA" id="ARBA00022840"/>
    </source>
</evidence>
<dbReference type="SUPFAM" id="SSF64586">
    <property type="entry name" value="C-terminal domain of ProRS"/>
    <property type="match status" value="1"/>
</dbReference>
<dbReference type="CDD" id="cd00862">
    <property type="entry name" value="ProRS_anticodon_zinc"/>
    <property type="match status" value="1"/>
</dbReference>
<dbReference type="GO" id="GO:0017101">
    <property type="term" value="C:aminoacyl-tRNA synthetase multienzyme complex"/>
    <property type="evidence" value="ECO:0007669"/>
    <property type="project" value="TreeGrafter"/>
</dbReference>
<dbReference type="HAMAP" id="MF_01571">
    <property type="entry name" value="Pro_tRNA_synth_type3"/>
    <property type="match status" value="1"/>
</dbReference>
<dbReference type="Gene3D" id="3.30.930.10">
    <property type="entry name" value="Bira Bifunctional Protein, Domain 2"/>
    <property type="match status" value="1"/>
</dbReference>
<dbReference type="GO" id="GO:0005737">
    <property type="term" value="C:cytoplasm"/>
    <property type="evidence" value="ECO:0007669"/>
    <property type="project" value="UniProtKB-SubCell"/>
</dbReference>
<dbReference type="GO" id="GO:0004827">
    <property type="term" value="F:proline-tRNA ligase activity"/>
    <property type="evidence" value="ECO:0007669"/>
    <property type="project" value="UniProtKB-EC"/>
</dbReference>
<dbReference type="Gene3D" id="3.30.110.30">
    <property type="entry name" value="C-terminal domain of ProRS"/>
    <property type="match status" value="1"/>
</dbReference>
<evidence type="ECO:0000256" key="2">
    <source>
        <dbReference type="ARBA" id="ARBA00011738"/>
    </source>
</evidence>
<keyword evidence="8" id="KW-0648">Protein biosynthesis</keyword>
<dbReference type="Pfam" id="PF00587">
    <property type="entry name" value="tRNA-synt_2b"/>
    <property type="match status" value="1"/>
</dbReference>
<keyword evidence="6" id="KW-0547">Nucleotide-binding</keyword>
<evidence type="ECO:0000256" key="5">
    <source>
        <dbReference type="ARBA" id="ARBA00022598"/>
    </source>
</evidence>
<accession>A0A382BWK1</accession>
<dbReference type="FunFam" id="3.30.930.10:FF:000023">
    <property type="entry name" value="Proline--tRNA ligase"/>
    <property type="match status" value="1"/>
</dbReference>
<dbReference type="PANTHER" id="PTHR43382">
    <property type="entry name" value="PROLYL-TRNA SYNTHETASE"/>
    <property type="match status" value="1"/>
</dbReference>
<comment type="subunit">
    <text evidence="2">Homodimer.</text>
</comment>
<keyword evidence="5" id="KW-0436">Ligase</keyword>
<dbReference type="InterPro" id="IPR017449">
    <property type="entry name" value="Pro-tRNA_synth_II"/>
</dbReference>
<evidence type="ECO:0000313" key="13">
    <source>
        <dbReference type="EMBL" id="SVB18180.1"/>
    </source>
</evidence>
<evidence type="ECO:0000256" key="4">
    <source>
        <dbReference type="ARBA" id="ARBA00022490"/>
    </source>
</evidence>
<keyword evidence="9" id="KW-0030">Aminoacyl-tRNA synthetase</keyword>
<evidence type="ECO:0000256" key="9">
    <source>
        <dbReference type="ARBA" id="ARBA00023146"/>
    </source>
</evidence>
<dbReference type="InterPro" id="IPR033721">
    <property type="entry name" value="ProRS_core_arch_euk"/>
</dbReference>
<dbReference type="SMART" id="SM00946">
    <property type="entry name" value="ProRS-C_1"/>
    <property type="match status" value="1"/>
</dbReference>
<evidence type="ECO:0000256" key="10">
    <source>
        <dbReference type="ARBA" id="ARBA00029731"/>
    </source>
</evidence>
<gene>
    <name evidence="13" type="ORF">METZ01_LOCUS171034</name>
</gene>
<evidence type="ECO:0000256" key="6">
    <source>
        <dbReference type="ARBA" id="ARBA00022741"/>
    </source>
</evidence>
<dbReference type="PROSITE" id="PS50862">
    <property type="entry name" value="AA_TRNA_LIGASE_II"/>
    <property type="match status" value="1"/>
</dbReference>
<feature type="domain" description="Aminoacyl-transfer RNA synthetases class-II family profile" evidence="12">
    <location>
        <begin position="52"/>
        <end position="312"/>
    </location>
</feature>
<keyword evidence="7" id="KW-0067">ATP-binding</keyword>
<dbReference type="InterPro" id="IPR006195">
    <property type="entry name" value="aa-tRNA-synth_II"/>
</dbReference>
<dbReference type="Pfam" id="PF09180">
    <property type="entry name" value="ProRS-C_1"/>
    <property type="match status" value="1"/>
</dbReference>
<dbReference type="FunFam" id="3.40.50.800:FF:000005">
    <property type="entry name" value="bifunctional glutamate/proline--tRNA ligase"/>
    <property type="match status" value="1"/>
</dbReference>
<organism evidence="13">
    <name type="scientific">marine metagenome</name>
    <dbReference type="NCBI Taxonomy" id="408172"/>
    <lineage>
        <taxon>unclassified sequences</taxon>
        <taxon>metagenomes</taxon>
        <taxon>ecological metagenomes</taxon>
    </lineage>
</organism>
<dbReference type="InterPro" id="IPR004499">
    <property type="entry name" value="Pro-tRNA-ligase_IIa_arc-type"/>
</dbReference>
<name>A0A382BWK1_9ZZZZ</name>
<dbReference type="InterPro" id="IPR002314">
    <property type="entry name" value="aa-tRNA-synt_IIb"/>
</dbReference>
<keyword evidence="4" id="KW-0963">Cytoplasm</keyword>
<evidence type="ECO:0000256" key="8">
    <source>
        <dbReference type="ARBA" id="ARBA00022917"/>
    </source>
</evidence>
<evidence type="ECO:0000256" key="1">
    <source>
        <dbReference type="ARBA" id="ARBA00004496"/>
    </source>
</evidence>
<dbReference type="SUPFAM" id="SSF55681">
    <property type="entry name" value="Class II aaRS and biotin synthetases"/>
    <property type="match status" value="1"/>
</dbReference>
<dbReference type="InterPro" id="IPR004154">
    <property type="entry name" value="Anticodon-bd"/>
</dbReference>
<evidence type="ECO:0000259" key="12">
    <source>
        <dbReference type="PROSITE" id="PS50862"/>
    </source>
</evidence>